<feature type="region of interest" description="Disordered" evidence="1">
    <location>
        <begin position="500"/>
        <end position="603"/>
    </location>
</feature>
<sequence>MAQPSPAPLQSAQAPQAFAIEAGDPLVSSHFSRRLSSEHHLSSSYHVTSSVVWHCFLAYRALLHCIAALWLCFALSTPHNRVPTSRRALPTHLSHERYTPPSLPPSTVENESSELHLKLVISSGSVPERADISCSLIPQLRDDHQFVQRQNFIPWLRAQLEIDPIDESAPNPEPLVNYIKRRLALIQAQHQSKTANPSALPTPAQPPASAPSSSRAPHDAQSTTSDGFQPNSSVQRTESTSHPGALINHGTSVNGNGLHNPTTNNAQAVQDLSSSHQASSHNFSPALTGQMTYSSQLGAIADAHMGSPSTGVASTHPLNTLAPNQMEAQSYHERIQQSALAHDQQQPLLGFSNEHAARYQKHPDLPQIQHQQVPLQEMPQYQPQHSMHHQLTPRDQQLLLQQHHARLALSAQPSSTSTNSQSSPHAQLIQSNQFNGHLQQLSPQVNSFPTNGFVYFNNPHMGHLDSSSQPRFPDSMSHIPSNSLHGETRPLASSMQHIQPGLDTSVPKIPPAVSSSSETFSQSSKPEPQENNEPKASLVNQPRTTRSNTAAAKKNLQGGISPETIKLAPPPVAPNRSNGAKSASPVPAEQPAVAPAPQQVNDQYSRKAWKSRLSTLRAELDHIQKTPTRTSNKLIKLLSVYAISPTPQSGDWSTVPPEGRLEVLTAIRPSANKDFYNAWAAESKGLGLLESWLKGSVHAHERAKAKVADDQDAEFQERDAVLLSLLQMLEKMPITLDNLKSHTFAKQVLRINKEVNAQRFSDNVKTLSRKLEQQWRTAVRDASTAKSSNASALKDNKKRNEPSPEPATVKKRKVEPVTKPSSANKVPDGLFGRQGQKLPAFSKKKPEPVPPQATVAPNDPFAEAMAALKEKNAILGLGEVNMASSAPPKAKPNGKPSKRVTFAPDDKLCQIKIVERLVYEGEEFEHHPLGDARKMDAVEGRYLHHAEEFLEEEMEWVTPLEVILTAETIANLETSPLESPEAAKQEEREKTVVEVIYYDESQIPESPDEPPECDRGIEDGSGHVPKLMKLGGELLTDPEIPRLIARAHADNTAPDAPVAPDSAVSDILARLNGGVAPPAGPSQMTGQSAFPNGIDLDLLTSLSQAGSLQALLAASTQITTAPAVSPMTTTQGGNSYENAPRQHNGWGAAAGSARMSGNRDINIPTGPSAGSGKKKGRKHRSKDFSKQRCVSQFDYVEKAQH</sequence>
<dbReference type="KEGG" id="mlr:MELLADRAFT_68223"/>
<feature type="compositionally biased region" description="Polar residues" evidence="1">
    <location>
        <begin position="538"/>
        <end position="550"/>
    </location>
</feature>
<feature type="compositionally biased region" description="Low complexity" evidence="1">
    <location>
        <begin position="582"/>
        <end position="600"/>
    </location>
</feature>
<organism evidence="3">
    <name type="scientific">Melampsora larici-populina (strain 98AG31 / pathotype 3-4-7)</name>
    <name type="common">Poplar leaf rust fungus</name>
    <dbReference type="NCBI Taxonomy" id="747676"/>
    <lineage>
        <taxon>Eukaryota</taxon>
        <taxon>Fungi</taxon>
        <taxon>Dikarya</taxon>
        <taxon>Basidiomycota</taxon>
        <taxon>Pucciniomycotina</taxon>
        <taxon>Pucciniomycetes</taxon>
        <taxon>Pucciniales</taxon>
        <taxon>Melampsoraceae</taxon>
        <taxon>Melampsora</taxon>
    </lineage>
</organism>
<feature type="compositionally biased region" description="Polar residues" evidence="1">
    <location>
        <begin position="249"/>
        <end position="265"/>
    </location>
</feature>
<feature type="region of interest" description="Disordered" evidence="1">
    <location>
        <begin position="778"/>
        <end position="852"/>
    </location>
</feature>
<feature type="region of interest" description="Disordered" evidence="1">
    <location>
        <begin position="1124"/>
        <end position="1187"/>
    </location>
</feature>
<dbReference type="GeneID" id="18930995"/>
<proteinExistence type="predicted"/>
<dbReference type="InterPro" id="IPR035441">
    <property type="entry name" value="TFIIS/LEDGF_dom_sf"/>
</dbReference>
<dbReference type="RefSeq" id="XP_007416811.1">
    <property type="nucleotide sequence ID" value="XM_007416749.1"/>
</dbReference>
<keyword evidence="3" id="KW-1185">Reference proteome</keyword>
<reference evidence="3" key="1">
    <citation type="journal article" date="2011" name="Proc. Natl. Acad. Sci. U.S.A.">
        <title>Obligate biotrophy features unraveled by the genomic analysis of rust fungi.</title>
        <authorList>
            <person name="Duplessis S."/>
            <person name="Cuomo C.A."/>
            <person name="Lin Y.-C."/>
            <person name="Aerts A."/>
            <person name="Tisserant E."/>
            <person name="Veneault-Fourrey C."/>
            <person name="Joly D.L."/>
            <person name="Hacquard S."/>
            <person name="Amselem J."/>
            <person name="Cantarel B.L."/>
            <person name="Chiu R."/>
            <person name="Coutinho P.M."/>
            <person name="Feau N."/>
            <person name="Field M."/>
            <person name="Frey P."/>
            <person name="Gelhaye E."/>
            <person name="Goldberg J."/>
            <person name="Grabherr M.G."/>
            <person name="Kodira C.D."/>
            <person name="Kohler A."/>
            <person name="Kuees U."/>
            <person name="Lindquist E.A."/>
            <person name="Lucas S.M."/>
            <person name="Mago R."/>
            <person name="Mauceli E."/>
            <person name="Morin E."/>
            <person name="Murat C."/>
            <person name="Pangilinan J.L."/>
            <person name="Park R."/>
            <person name="Pearson M."/>
            <person name="Quesneville H."/>
            <person name="Rouhier N."/>
            <person name="Sakthikumar S."/>
            <person name="Salamov A.A."/>
            <person name="Schmutz J."/>
            <person name="Selles B."/>
            <person name="Shapiro H."/>
            <person name="Tanguay P."/>
            <person name="Tuskan G.A."/>
            <person name="Henrissat B."/>
            <person name="Van de Peer Y."/>
            <person name="Rouze P."/>
            <person name="Ellis J.G."/>
            <person name="Dodds P.N."/>
            <person name="Schein J.E."/>
            <person name="Zhong S."/>
            <person name="Hamelin R.C."/>
            <person name="Grigoriev I.V."/>
            <person name="Szabo L.J."/>
            <person name="Martin F."/>
        </authorList>
    </citation>
    <scope>NUCLEOTIDE SEQUENCE [LARGE SCALE GENOMIC DNA]</scope>
    <source>
        <strain evidence="3">98AG31 / pathotype 3-4-7</strain>
    </source>
</reference>
<feature type="compositionally biased region" description="Polar residues" evidence="1">
    <location>
        <begin position="478"/>
        <end position="488"/>
    </location>
</feature>
<feature type="compositionally biased region" description="Polar residues" evidence="1">
    <location>
        <begin position="1126"/>
        <end position="1137"/>
    </location>
</feature>
<dbReference type="Proteomes" id="UP000001072">
    <property type="component" value="Unassembled WGS sequence"/>
</dbReference>
<name>F4S610_MELLP</name>
<evidence type="ECO:0000256" key="1">
    <source>
        <dbReference type="SAM" id="MobiDB-lite"/>
    </source>
</evidence>
<dbReference type="SUPFAM" id="SSF47676">
    <property type="entry name" value="Conserved domain common to transcription factors TFIIS, elongin A, CRSP70"/>
    <property type="match status" value="1"/>
</dbReference>
<dbReference type="eggNOG" id="ENOG502S7AC">
    <property type="taxonomic scope" value="Eukaryota"/>
</dbReference>
<evidence type="ECO:0008006" key="4">
    <source>
        <dbReference type="Google" id="ProtNLM"/>
    </source>
</evidence>
<evidence type="ECO:0000313" key="3">
    <source>
        <dbReference type="Proteomes" id="UP000001072"/>
    </source>
</evidence>
<feature type="compositionally biased region" description="Basic residues" evidence="1">
    <location>
        <begin position="1172"/>
        <end position="1181"/>
    </location>
</feature>
<dbReference type="AlphaFoldDB" id="F4S610"/>
<dbReference type="STRING" id="747676.F4S610"/>
<feature type="region of interest" description="Disordered" evidence="1">
    <location>
        <begin position="189"/>
        <end position="265"/>
    </location>
</feature>
<dbReference type="Gene3D" id="1.20.930.10">
    <property type="entry name" value="Conserved domain common to transcription factors TFIIS, elongin A, CRSP70"/>
    <property type="match status" value="1"/>
</dbReference>
<feature type="region of interest" description="Disordered" evidence="1">
    <location>
        <begin position="464"/>
        <end position="488"/>
    </location>
</feature>
<protein>
    <recommendedName>
        <fullName evidence="4">TFIIS N-terminal domain-containing protein</fullName>
    </recommendedName>
</protein>
<dbReference type="VEuPathDB" id="FungiDB:MELLADRAFT_68223"/>
<feature type="compositionally biased region" description="Polar residues" evidence="1">
    <location>
        <begin position="220"/>
        <end position="242"/>
    </location>
</feature>
<evidence type="ECO:0000313" key="2">
    <source>
        <dbReference type="EMBL" id="EGF99923.1"/>
    </source>
</evidence>
<dbReference type="HOGENOM" id="CLU_275353_0_0_1"/>
<dbReference type="InParanoid" id="F4S610"/>
<gene>
    <name evidence="2" type="ORF">MELLADRAFT_68223</name>
</gene>
<accession>F4S610</accession>
<feature type="compositionally biased region" description="Low complexity" evidence="1">
    <location>
        <begin position="514"/>
        <end position="524"/>
    </location>
</feature>
<dbReference type="EMBL" id="GL883153">
    <property type="protein sequence ID" value="EGF99923.1"/>
    <property type="molecule type" value="Genomic_DNA"/>
</dbReference>
<dbReference type="OrthoDB" id="6159439at2759"/>